<dbReference type="EMBL" id="HBGJ01000237">
    <property type="protein sequence ID" value="CAD9241839.1"/>
    <property type="molecule type" value="Transcribed_RNA"/>
</dbReference>
<keyword evidence="2" id="KW-0342">GTP-binding</keyword>
<dbReference type="InterPro" id="IPR004095">
    <property type="entry name" value="TGS"/>
</dbReference>
<evidence type="ECO:0000259" key="5">
    <source>
        <dbReference type="PROSITE" id="PS51880"/>
    </source>
</evidence>
<dbReference type="PROSITE" id="PS51880">
    <property type="entry name" value="TGS"/>
    <property type="match status" value="1"/>
</dbReference>
<dbReference type="InterPro" id="IPR012675">
    <property type="entry name" value="Beta-grasp_dom_sf"/>
</dbReference>
<evidence type="ECO:0000313" key="6">
    <source>
        <dbReference type="EMBL" id="CAD9241837.1"/>
    </source>
</evidence>
<protein>
    <recommendedName>
        <fullName evidence="9">OBG-type G domain-containing protein</fullName>
    </recommendedName>
</protein>
<dbReference type="PROSITE" id="PS00905">
    <property type="entry name" value="GTP1_OBG"/>
    <property type="match status" value="1"/>
</dbReference>
<dbReference type="PROSITE" id="PS51710">
    <property type="entry name" value="G_OBG"/>
    <property type="match status" value="1"/>
</dbReference>
<dbReference type="InterPro" id="IPR012676">
    <property type="entry name" value="TGS-like"/>
</dbReference>
<keyword evidence="1" id="KW-0547">Nucleotide-binding</keyword>
<dbReference type="Pfam" id="PF01926">
    <property type="entry name" value="MMR_HSR1"/>
    <property type="match status" value="1"/>
</dbReference>
<dbReference type="GO" id="GO:0003924">
    <property type="term" value="F:GTPase activity"/>
    <property type="evidence" value="ECO:0007669"/>
    <property type="project" value="InterPro"/>
</dbReference>
<dbReference type="GO" id="GO:0005525">
    <property type="term" value="F:GTP binding"/>
    <property type="evidence" value="ECO:0007669"/>
    <property type="project" value="UniProtKB-KW"/>
</dbReference>
<accession>A0A6U4BXR3</accession>
<dbReference type="PRINTS" id="PR00326">
    <property type="entry name" value="GTP1OBG"/>
</dbReference>
<dbReference type="Pfam" id="PF16897">
    <property type="entry name" value="MMR_HSR1_Xtn"/>
    <property type="match status" value="1"/>
</dbReference>
<gene>
    <name evidence="6" type="ORF">PPAR1163_LOCUS179</name>
    <name evidence="7" type="ORF">PPAR1163_LOCUS180</name>
    <name evidence="8" type="ORF">PPAR1163_LOCUS181</name>
</gene>
<dbReference type="InterPro" id="IPR027417">
    <property type="entry name" value="P-loop_NTPase"/>
</dbReference>
<dbReference type="FunFam" id="3.10.20.30:FF:000003">
    <property type="entry name" value="Developmentally-regulated GTP-binding protein 1"/>
    <property type="match status" value="1"/>
</dbReference>
<evidence type="ECO:0000256" key="2">
    <source>
        <dbReference type="ARBA" id="ARBA00023134"/>
    </source>
</evidence>
<evidence type="ECO:0000313" key="8">
    <source>
        <dbReference type="EMBL" id="CAD9241839.1"/>
    </source>
</evidence>
<evidence type="ECO:0000256" key="3">
    <source>
        <dbReference type="SAM" id="MobiDB-lite"/>
    </source>
</evidence>
<name>A0A6U4BXR3_9STRA</name>
<sequence length="412" mass="45992">MGILEKIKEIENEIARTQKNKATEGHLGLLKARLSKLRNQQQEGQNTGGGGGEGFNVARHGDGRVALIGFPSVGKSSLLSTLTGTESEAAAYEFTTLTCIPGNITYKDCRIQMLDLPGIIEGAAHGRGRGREVIAVARSADMVLMVLDGGREQVNNHRAILERELETVGIRLNQQPPDIVITKRATGGVRFNATVPLTRLGDDPQRSVQRILHEYKMHNCEVLCREDVTVDQVIDVIEGNRKYMPCLYCYNKVDMITIEDMDRLARQDNSVVISVHMSLNLDRLMAKIWRYLGLVRIFTKPKGQQPDLEEPVVLTSGRRGLSVSSAVQSISNELLTTFNYALVWGRSVKHQPQRVGKAHTLEDEDVLQIVGKTVAQQKHDKDYSKRVQQYNKDIARKRAEKTKAGKKKRMTG</sequence>
<dbReference type="PANTHER" id="PTHR43127">
    <property type="entry name" value="DEVELOPMENTALLY-REGULATED GTP-BINDING PROTEIN 2"/>
    <property type="match status" value="1"/>
</dbReference>
<dbReference type="InterPro" id="IPR006074">
    <property type="entry name" value="GTP1-OBG_CS"/>
</dbReference>
<feature type="region of interest" description="Disordered" evidence="3">
    <location>
        <begin position="378"/>
        <end position="412"/>
    </location>
</feature>
<dbReference type="NCBIfam" id="TIGR00231">
    <property type="entry name" value="small_GTP"/>
    <property type="match status" value="1"/>
</dbReference>
<dbReference type="InterPro" id="IPR031662">
    <property type="entry name" value="GTP-binding_2"/>
</dbReference>
<evidence type="ECO:0008006" key="9">
    <source>
        <dbReference type="Google" id="ProtNLM"/>
    </source>
</evidence>
<dbReference type="Gene3D" id="3.10.20.30">
    <property type="match status" value="1"/>
</dbReference>
<reference evidence="6" key="1">
    <citation type="submission" date="2021-01" db="EMBL/GenBank/DDBJ databases">
        <authorList>
            <person name="Corre E."/>
            <person name="Pelletier E."/>
            <person name="Niang G."/>
            <person name="Scheremetjew M."/>
            <person name="Finn R."/>
            <person name="Kale V."/>
            <person name="Holt S."/>
            <person name="Cochrane G."/>
            <person name="Meng A."/>
            <person name="Brown T."/>
            <person name="Cohen L."/>
        </authorList>
    </citation>
    <scope>NUCLEOTIDE SEQUENCE</scope>
    <source>
        <strain evidence="6">CCMP2877</strain>
    </source>
</reference>
<organism evidence="6">
    <name type="scientific">Phaeomonas parva</name>
    <dbReference type="NCBI Taxonomy" id="124430"/>
    <lineage>
        <taxon>Eukaryota</taxon>
        <taxon>Sar</taxon>
        <taxon>Stramenopiles</taxon>
        <taxon>Ochrophyta</taxon>
        <taxon>Pinguiophyceae</taxon>
        <taxon>Pinguiochrysidales</taxon>
        <taxon>Pinguiochrysidaceae</taxon>
        <taxon>Phaeomonas</taxon>
    </lineage>
</organism>
<evidence type="ECO:0000256" key="1">
    <source>
        <dbReference type="ARBA" id="ARBA00022741"/>
    </source>
</evidence>
<evidence type="ECO:0000313" key="7">
    <source>
        <dbReference type="EMBL" id="CAD9241838.1"/>
    </source>
</evidence>
<dbReference type="InterPro" id="IPR031167">
    <property type="entry name" value="G_OBG"/>
</dbReference>
<dbReference type="SUPFAM" id="SSF81271">
    <property type="entry name" value="TGS-like"/>
    <property type="match status" value="1"/>
</dbReference>
<dbReference type="CDD" id="cd01896">
    <property type="entry name" value="DRG"/>
    <property type="match status" value="1"/>
</dbReference>
<evidence type="ECO:0000259" key="4">
    <source>
        <dbReference type="PROSITE" id="PS51710"/>
    </source>
</evidence>
<feature type="domain" description="OBG-type G" evidence="4">
    <location>
        <begin position="63"/>
        <end position="293"/>
    </location>
</feature>
<dbReference type="EMBL" id="HBGJ01000234">
    <property type="protein sequence ID" value="CAD9241838.1"/>
    <property type="molecule type" value="Transcribed_RNA"/>
</dbReference>
<dbReference type="SUPFAM" id="SSF52540">
    <property type="entry name" value="P-loop containing nucleoside triphosphate hydrolases"/>
    <property type="match status" value="1"/>
</dbReference>
<dbReference type="Pfam" id="PF02824">
    <property type="entry name" value="TGS"/>
    <property type="match status" value="1"/>
</dbReference>
<dbReference type="Gene3D" id="6.10.140.1070">
    <property type="match status" value="2"/>
</dbReference>
<dbReference type="InterPro" id="IPR005225">
    <property type="entry name" value="Small_GTP-bd"/>
</dbReference>
<feature type="domain" description="TGS" evidence="5">
    <location>
        <begin position="293"/>
        <end position="371"/>
    </location>
</feature>
<dbReference type="InterPro" id="IPR006073">
    <property type="entry name" value="GTP-bd"/>
</dbReference>
<proteinExistence type="predicted"/>
<feature type="compositionally biased region" description="Basic and acidic residues" evidence="3">
    <location>
        <begin position="393"/>
        <end position="403"/>
    </location>
</feature>
<dbReference type="AlphaFoldDB" id="A0A6U4BXR3"/>
<dbReference type="FunFam" id="3.40.50.300:FF:001436">
    <property type="entry name" value="Developmentally-regulated GTP-binding protein"/>
    <property type="match status" value="1"/>
</dbReference>
<dbReference type="InterPro" id="IPR045001">
    <property type="entry name" value="DRG"/>
</dbReference>
<dbReference type="EMBL" id="HBGJ01000233">
    <property type="protein sequence ID" value="CAD9241837.1"/>
    <property type="molecule type" value="Transcribed_RNA"/>
</dbReference>